<evidence type="ECO:0000259" key="7">
    <source>
        <dbReference type="Pfam" id="PF07282"/>
    </source>
</evidence>
<dbReference type="Pfam" id="PF07282">
    <property type="entry name" value="Cas12f1-like_TNB"/>
    <property type="match status" value="1"/>
</dbReference>
<protein>
    <submittedName>
        <fullName evidence="8">Transposase IS605 OrfB</fullName>
    </submittedName>
</protein>
<dbReference type="GO" id="GO:0032196">
    <property type="term" value="P:transposition"/>
    <property type="evidence" value="ECO:0007669"/>
    <property type="project" value="UniProtKB-KW"/>
</dbReference>
<dbReference type="Proteomes" id="UP000007102">
    <property type="component" value="Chromosome"/>
</dbReference>
<dbReference type="EMBL" id="CP002543">
    <property type="protein sequence ID" value="ADY73044.1"/>
    <property type="molecule type" value="Genomic_DNA"/>
</dbReference>
<keyword evidence="9" id="KW-1185">Reference proteome</keyword>
<sequence length="428" mass="49834">MKTAKAEKIKKTLKETRERRENQVCRVYQLKLQNLSKKDIEKLDRLFLEAKWLRNFVIADIENRTKDYKYKEVEIKIPDGFEKREIKTLSSQMKQELIDQIKDDLKNLKKSKENGNKVGKLKFKSEVRTIPLKQYGVTYKISGDRNRVKIQGIKKKFRVLGLHQIPENAEITKGYLIKRPSGFYLHVVCYLPKEEVLKEIEEKRIPQPVGIDLGVKHQLTLSNGEKFNWYIPETKRLKRLQKTLSKKEKGSKNYQKINHLIKREWEYISNKRKDIHNKVISYLKRFSLIAIQDDSIKSWKDGLFGKQIQNTGIGGITARLRNLATLIPVLFVDRYEATTQTCSFCGHRQEILLSERTFKCESCGREIDRDVNSARNILKTAIEQLLWMLKVVERIGEGKLLKTLPVGSGEVKPVERVIALVEAGSLPL</sequence>
<dbReference type="InParanoid" id="F0S2H2"/>
<reference evidence="8 9" key="1">
    <citation type="journal article" date="2011" name="Stand. Genomic Sci.">
        <title>Complete genome sequence of the thermophilic sulfur-reducer Desulfurobacterium thermolithotrophum type strain (BSA(T)) from a deep-sea hydrothermal vent.</title>
        <authorList>
            <person name="Goker M."/>
            <person name="Daligault H."/>
            <person name="Mwirichia R."/>
            <person name="Lapidus A."/>
            <person name="Lucas S."/>
            <person name="Deshpande S."/>
            <person name="Pagani I."/>
            <person name="Tapia R."/>
            <person name="Cheng J.F."/>
            <person name="Goodwin L."/>
            <person name="Pitluck S."/>
            <person name="Liolios K."/>
            <person name="Ivanova N."/>
            <person name="Mavromatis K."/>
            <person name="Mikhailova N."/>
            <person name="Pati A."/>
            <person name="Chen A."/>
            <person name="Palaniappan K."/>
            <person name="Han C."/>
            <person name="Land M."/>
            <person name="Hauser L."/>
            <person name="Pan C."/>
            <person name="Brambilla E.M."/>
            <person name="Rohde M."/>
            <person name="Spring S."/>
            <person name="Sikorski J."/>
            <person name="Wirth R."/>
            <person name="Detter J.C."/>
            <person name="Woyke T."/>
            <person name="Bristow J."/>
            <person name="Eisen J.A."/>
            <person name="Markowitz V."/>
            <person name="Hugenholtz P."/>
            <person name="Kyrpides N.C."/>
            <person name="Klenk H.P."/>
        </authorList>
    </citation>
    <scope>NUCLEOTIDE SEQUENCE [LARGE SCALE GENOMIC DNA]</scope>
    <source>
        <strain evidence="9">DSM 11699 / BSA</strain>
    </source>
</reference>
<feature type="domain" description="Probable transposase IS891/IS1136/IS1341" evidence="6">
    <location>
        <begin position="201"/>
        <end position="283"/>
    </location>
</feature>
<keyword evidence="4" id="KW-0233">DNA recombination</keyword>
<dbReference type="KEGG" id="dte:Dester_0389"/>
<evidence type="ECO:0000256" key="4">
    <source>
        <dbReference type="ARBA" id="ARBA00023172"/>
    </source>
</evidence>
<feature type="domain" description="Cas12f1-like TNB" evidence="7">
    <location>
        <begin position="327"/>
        <end position="377"/>
    </location>
</feature>
<dbReference type="HOGENOM" id="CLU_052946_0_0_0"/>
<organism evidence="8 9">
    <name type="scientific">Desulfurobacterium thermolithotrophum (strain DSM 11699 / BSA)</name>
    <dbReference type="NCBI Taxonomy" id="868864"/>
    <lineage>
        <taxon>Bacteria</taxon>
        <taxon>Pseudomonadati</taxon>
        <taxon>Aquificota</taxon>
        <taxon>Aquificia</taxon>
        <taxon>Desulfurobacteriales</taxon>
        <taxon>Desulfurobacteriaceae</taxon>
        <taxon>Desulfurobacterium</taxon>
    </lineage>
</organism>
<gene>
    <name evidence="8" type="ordered locus">Dester_0389</name>
</gene>
<evidence type="ECO:0000313" key="8">
    <source>
        <dbReference type="EMBL" id="ADY73044.1"/>
    </source>
</evidence>
<evidence type="ECO:0000259" key="6">
    <source>
        <dbReference type="Pfam" id="PF01385"/>
    </source>
</evidence>
<proteinExistence type="inferred from homology"/>
<dbReference type="GO" id="GO:0003677">
    <property type="term" value="F:DNA binding"/>
    <property type="evidence" value="ECO:0007669"/>
    <property type="project" value="UniProtKB-KW"/>
</dbReference>
<dbReference type="eggNOG" id="COG0675">
    <property type="taxonomic scope" value="Bacteria"/>
</dbReference>
<accession>F0S2H2</accession>
<dbReference type="AlphaFoldDB" id="F0S2H2"/>
<keyword evidence="5" id="KW-0175">Coiled coil</keyword>
<dbReference type="OrthoDB" id="9868at2"/>
<dbReference type="RefSeq" id="WP_013638002.1">
    <property type="nucleotide sequence ID" value="NC_015185.1"/>
</dbReference>
<dbReference type="GO" id="GO:0006310">
    <property type="term" value="P:DNA recombination"/>
    <property type="evidence" value="ECO:0007669"/>
    <property type="project" value="UniProtKB-KW"/>
</dbReference>
<evidence type="ECO:0000256" key="2">
    <source>
        <dbReference type="ARBA" id="ARBA00022578"/>
    </source>
</evidence>
<keyword evidence="3" id="KW-0238">DNA-binding</keyword>
<evidence type="ECO:0000256" key="5">
    <source>
        <dbReference type="SAM" id="Coils"/>
    </source>
</evidence>
<evidence type="ECO:0000256" key="3">
    <source>
        <dbReference type="ARBA" id="ARBA00023125"/>
    </source>
</evidence>
<comment type="similarity">
    <text evidence="1">In the C-terminal section; belongs to the transposase 35 family.</text>
</comment>
<evidence type="ECO:0000313" key="9">
    <source>
        <dbReference type="Proteomes" id="UP000007102"/>
    </source>
</evidence>
<dbReference type="InterPro" id="IPR010095">
    <property type="entry name" value="Cas12f1-like_TNB"/>
</dbReference>
<dbReference type="InterPro" id="IPR001959">
    <property type="entry name" value="Transposase"/>
</dbReference>
<dbReference type="STRING" id="868864.Dester_0389"/>
<reference evidence="9" key="2">
    <citation type="submission" date="2011-02" db="EMBL/GenBank/DDBJ databases">
        <title>The complete genome of Desulfurobacterium thermolithotrophum DSM 11699.</title>
        <authorList>
            <consortium name="US DOE Joint Genome Institute (JGI-PGF)"/>
            <person name="Lucas S."/>
            <person name="Copeland A."/>
            <person name="Lapidus A."/>
            <person name="Bruce D."/>
            <person name="Goodwin L."/>
            <person name="Pitluck S."/>
            <person name="Kyrpides N."/>
            <person name="Mavromatis K."/>
            <person name="Pagani I."/>
            <person name="Ivanova N."/>
            <person name="Mikhailova N."/>
            <person name="Daligault H."/>
            <person name="Detter J.C."/>
            <person name="Tapia R."/>
            <person name="Han C."/>
            <person name="Land M."/>
            <person name="Hauser L."/>
            <person name="Markowitz V."/>
            <person name="Cheng J.-F."/>
            <person name="Hugenholtz P."/>
            <person name="Woyke T."/>
            <person name="Wu D."/>
            <person name="Spring S."/>
            <person name="Brambilla E."/>
            <person name="Klenk H.-P."/>
            <person name="Eisen J.A."/>
        </authorList>
    </citation>
    <scope>NUCLEOTIDE SEQUENCE [LARGE SCALE GENOMIC DNA]</scope>
    <source>
        <strain evidence="9">DSM 11699 / BSA</strain>
    </source>
</reference>
<dbReference type="Pfam" id="PF01385">
    <property type="entry name" value="OrfB_IS605"/>
    <property type="match status" value="1"/>
</dbReference>
<keyword evidence="2" id="KW-0815">Transposition</keyword>
<name>F0S2H2_DESTD</name>
<dbReference type="NCBIfam" id="NF040570">
    <property type="entry name" value="guided_TnpB"/>
    <property type="match status" value="1"/>
</dbReference>
<evidence type="ECO:0000256" key="1">
    <source>
        <dbReference type="ARBA" id="ARBA00008761"/>
    </source>
</evidence>
<feature type="coiled-coil region" evidence="5">
    <location>
        <begin position="91"/>
        <end position="118"/>
    </location>
</feature>